<organism evidence="2 3">
    <name type="scientific">Alterirhizorhabdus solaris</name>
    <dbReference type="NCBI Taxonomy" id="2529389"/>
    <lineage>
        <taxon>Bacteria</taxon>
        <taxon>Pseudomonadati</taxon>
        <taxon>Pseudomonadota</taxon>
        <taxon>Alphaproteobacteria</taxon>
        <taxon>Sphingomonadales</taxon>
        <taxon>Rhizorhabdaceae</taxon>
        <taxon>Alterirhizorhabdus</taxon>
    </lineage>
</organism>
<proteinExistence type="predicted"/>
<dbReference type="SUPFAM" id="SSF53335">
    <property type="entry name" value="S-adenosyl-L-methionine-dependent methyltransferases"/>
    <property type="match status" value="1"/>
</dbReference>
<dbReference type="InterPro" id="IPR041698">
    <property type="entry name" value="Methyltransf_25"/>
</dbReference>
<keyword evidence="3" id="KW-1185">Reference proteome</keyword>
<sequence>MPLADRSRQSEQMDEADLPAADYAAVLADLAKVNRLTLAARPTLGFVRRALAGRRRLRLLDVGYGQGDMLRSIARLAAQHGIAADLVGIDLNPNSAPAARAATPAAMPIDYRTGDYADLASEGWDCIVSSLVTHHMDEAEIDAFLRFMEREAAVGWMVNDLHRHRFAYAGYPLLAGLMRWHPIVRADGRLSIERAFRPADWRVMLAAAGIEGAAVVRRFPFRLCVERLR</sequence>
<reference evidence="2 3" key="1">
    <citation type="submission" date="2019-07" db="EMBL/GenBank/DDBJ databases">
        <title>Sphingomonas solaris sp. nov., isolated from a solar panel from Boston, Massachusetts.</title>
        <authorList>
            <person name="Tanner K."/>
            <person name="Pascual J."/>
            <person name="Mancuso C."/>
            <person name="Pereto J."/>
            <person name="Khalil A."/>
            <person name="Vilanova C."/>
        </authorList>
    </citation>
    <scope>NUCLEOTIDE SEQUENCE [LARGE SCALE GENOMIC DNA]</scope>
    <source>
        <strain evidence="2 3">R4DWN</strain>
    </source>
</reference>
<protein>
    <submittedName>
        <fullName evidence="2">Methyltransferase domain-containing protein</fullName>
    </submittedName>
</protein>
<accession>A0A558R7M4</accession>
<dbReference type="EMBL" id="VNIM01000021">
    <property type="protein sequence ID" value="TVV75399.1"/>
    <property type="molecule type" value="Genomic_DNA"/>
</dbReference>
<dbReference type="GO" id="GO:0008168">
    <property type="term" value="F:methyltransferase activity"/>
    <property type="evidence" value="ECO:0007669"/>
    <property type="project" value="UniProtKB-KW"/>
</dbReference>
<dbReference type="Gene3D" id="3.40.50.150">
    <property type="entry name" value="Vaccinia Virus protein VP39"/>
    <property type="match status" value="1"/>
</dbReference>
<gene>
    <name evidence="2" type="ORF">FOY91_07365</name>
</gene>
<keyword evidence="2" id="KW-0489">Methyltransferase</keyword>
<comment type="caution">
    <text evidence="2">The sequence shown here is derived from an EMBL/GenBank/DDBJ whole genome shotgun (WGS) entry which is preliminary data.</text>
</comment>
<name>A0A558R7M4_9SPHN</name>
<evidence type="ECO:0000259" key="1">
    <source>
        <dbReference type="Pfam" id="PF13649"/>
    </source>
</evidence>
<dbReference type="RefSeq" id="WP_145149648.1">
    <property type="nucleotide sequence ID" value="NZ_VNIM01000021.1"/>
</dbReference>
<evidence type="ECO:0000313" key="2">
    <source>
        <dbReference type="EMBL" id="TVV75399.1"/>
    </source>
</evidence>
<dbReference type="Pfam" id="PF13649">
    <property type="entry name" value="Methyltransf_25"/>
    <property type="match status" value="1"/>
</dbReference>
<dbReference type="GO" id="GO:0032259">
    <property type="term" value="P:methylation"/>
    <property type="evidence" value="ECO:0007669"/>
    <property type="project" value="UniProtKB-KW"/>
</dbReference>
<dbReference type="InterPro" id="IPR029063">
    <property type="entry name" value="SAM-dependent_MTases_sf"/>
</dbReference>
<dbReference type="AlphaFoldDB" id="A0A558R7M4"/>
<keyword evidence="2" id="KW-0808">Transferase</keyword>
<dbReference type="OrthoDB" id="9800454at2"/>
<evidence type="ECO:0000313" key="3">
    <source>
        <dbReference type="Proteomes" id="UP000318681"/>
    </source>
</evidence>
<feature type="domain" description="Methyltransferase" evidence="1">
    <location>
        <begin position="60"/>
        <end position="150"/>
    </location>
</feature>
<dbReference type="Proteomes" id="UP000318681">
    <property type="component" value="Unassembled WGS sequence"/>
</dbReference>